<evidence type="ECO:0000256" key="1">
    <source>
        <dbReference type="ARBA" id="ARBA00022658"/>
    </source>
</evidence>
<evidence type="ECO:0000256" key="3">
    <source>
        <dbReference type="SAM" id="SignalP"/>
    </source>
</evidence>
<dbReference type="InterPro" id="IPR051553">
    <property type="entry name" value="Ran_GTPase-activating"/>
</dbReference>
<gene>
    <name evidence="5" type="ORF">INF28_11310</name>
</gene>
<feature type="domain" description="RCC1-like" evidence="4">
    <location>
        <begin position="953"/>
        <end position="1168"/>
    </location>
</feature>
<dbReference type="RefSeq" id="WP_226393584.1">
    <property type="nucleotide sequence ID" value="NZ_JADCKB010000032.1"/>
</dbReference>
<dbReference type="Pfam" id="PF25390">
    <property type="entry name" value="WD40_RLD"/>
    <property type="match status" value="3"/>
</dbReference>
<dbReference type="PRINTS" id="PR00633">
    <property type="entry name" value="RCCNDNSATION"/>
</dbReference>
<feature type="domain" description="RCC1-like" evidence="4">
    <location>
        <begin position="634"/>
        <end position="944"/>
    </location>
</feature>
<proteinExistence type="predicted"/>
<dbReference type="GO" id="GO:0005737">
    <property type="term" value="C:cytoplasm"/>
    <property type="evidence" value="ECO:0007669"/>
    <property type="project" value="TreeGrafter"/>
</dbReference>
<dbReference type="Pfam" id="PF00415">
    <property type="entry name" value="RCC1"/>
    <property type="match status" value="2"/>
</dbReference>
<dbReference type="InterPro" id="IPR009091">
    <property type="entry name" value="RCC1/BLIP-II"/>
</dbReference>
<evidence type="ECO:0000256" key="2">
    <source>
        <dbReference type="ARBA" id="ARBA00022737"/>
    </source>
</evidence>
<dbReference type="PANTHER" id="PTHR45982">
    <property type="entry name" value="REGULATOR OF CHROMOSOME CONDENSATION"/>
    <property type="match status" value="1"/>
</dbReference>
<keyword evidence="2" id="KW-0677">Repeat</keyword>
<keyword evidence="3" id="KW-0732">Signal</keyword>
<feature type="chain" id="PRO_5038822945" description="RCC1-like domain-containing protein" evidence="3">
    <location>
        <begin position="24"/>
        <end position="1384"/>
    </location>
</feature>
<sequence>MKMKIFSGFLCLFILFTGVRASAIEANLEITGLSTQEALTITPNLLQNLEGMTEEEFAQIPLIDDTAADEEAEVTAGPLRVQANNTTSLHQNSVPMIDCHRTQAIYLNAEGKVYTWGDDDALPSSIVTPTIIEEIDSIIKVAVGNYDFVALRSDGTVWLWGNSATYGIGNSLEPTQVTGLSHITDIAIGYTHCLALSNGGTVYAWGDNDKKQLGVDSPNKASTPVQVPSLQSVIAVAAGNNHSVAVTSDGSVWTWGDNTYGQLGDGTTTSHTLPAIVSGIEDVIAISARGDHTMALKADGTVWTWGYNTYGQIGNGTTTQQTTPVQVSGLSNIVQISAGIYGSAAVDTEGQLWTWGKNDYGQLGTGDTLDRTTPVCVSSIGAILFVSMGEDATIVLKEDGSLWAVGNNQHFFFGVGKGWYGLTPQRVLSIDDVQSASAGFNFSILLKEDGTVWTYGDNNAGQLGVPGALNTSIPIQVYEADGQTPLSDVKQVAACDTTAYILKENGTVWAWGNNYYGELGTGSSEFQSNVPVQVKGENGEGYLTNVIKLIAYDMTCIAIKADGTLWGWGENRSDLLGDDTYEYCVKTPIQFEVTNVVDATQNGEGVLAVKSDGTFWWKGNDSYGQLSGISSLTSVASFSLGNGYCMALKTDGSVWGVGNNSYHNLGPGNSSYTTPQQILSAEENIIAIEAGDNSLALKSDGTPLSWGGYNFNGALGNGSTYSTQAPTPILGPNGIGTLSNIKFISCSEDHSIAIDNDGIAWTWGSNSDGQLADGVYVRSSLEWIRVHTPTSGSIASASGTYHTVILNSDGTVWAAGRNQYGQLGIGTTTDSSEAVQINNLGAVIAVAAGDNHTLALKNDGSVWAWGKNTYGQLGNQSSANASAPVQVLDDDGEAYLEDVIAIAANADYSLALKADGTLWSWGLNDQGQLGDGTVNSHNLPTQVKGVDGTGYLTDITDMAAGEKHAIAVKSDGTVWTWGDNQYWQLGDHSDMESYTPVQVTGSNGTGTLTDVVAVAAGRDASYALKADGTVWAWGYNAFGQIGDGSTTHAETPTQVKGENGNGFLTDVADISANMATVYAKKSDGTVWVWGNNEFGQFGDTTTTNSSTPVQVYDTDGLSGMEDIRYVSAGDHMVILIKGDGKIYASGYNRYGEFGIDTNNNRTSVPVRAFTKYILYDDYGNDFINATEILVNRTILGEINYATDVDCFKFSVPFEDGYLFKSTGIIVPTIYNENYEPICTFGPTAFHLVPNKTYYIKVTGPVNAYSYTIIQPTNTLYIADASLLEGTTGETELEHLQTGYVRAKINIINEYIVNKRVSVLVALVKKSTNAYVNHTVVDKMLGGGGSEYMTVGFNVPGSGQDYKIVIQLWDSMLTMNLLGSEWVLQ</sequence>
<dbReference type="GO" id="GO:0005085">
    <property type="term" value="F:guanyl-nucleotide exchange factor activity"/>
    <property type="evidence" value="ECO:0007669"/>
    <property type="project" value="TreeGrafter"/>
</dbReference>
<dbReference type="InterPro" id="IPR000408">
    <property type="entry name" value="Reg_chr_condens"/>
</dbReference>
<dbReference type="SUPFAM" id="SSF50985">
    <property type="entry name" value="RCC1/BLIP-II"/>
    <property type="match status" value="4"/>
</dbReference>
<organism evidence="5 6">
    <name type="scientific">Ructibacterium gallinarum</name>
    <dbReference type="NCBI Taxonomy" id="2779355"/>
    <lineage>
        <taxon>Bacteria</taxon>
        <taxon>Bacillati</taxon>
        <taxon>Bacillota</taxon>
        <taxon>Clostridia</taxon>
        <taxon>Eubacteriales</taxon>
        <taxon>Oscillospiraceae</taxon>
        <taxon>Ructibacterium</taxon>
    </lineage>
</organism>
<dbReference type="Proteomes" id="UP000806542">
    <property type="component" value="Unassembled WGS sequence"/>
</dbReference>
<reference evidence="5" key="1">
    <citation type="submission" date="2020-10" db="EMBL/GenBank/DDBJ databases">
        <title>ChiBAC.</title>
        <authorList>
            <person name="Zenner C."/>
            <person name="Hitch T.C.A."/>
            <person name="Clavel T."/>
        </authorList>
    </citation>
    <scope>NUCLEOTIDE SEQUENCE</scope>
    <source>
        <strain evidence="5">DSM 107454</strain>
    </source>
</reference>
<dbReference type="Pfam" id="PF13540">
    <property type="entry name" value="RCC1_2"/>
    <property type="match status" value="1"/>
</dbReference>
<comment type="caution">
    <text evidence="5">The sequence shown here is derived from an EMBL/GenBank/DDBJ whole genome shotgun (WGS) entry which is preliminary data.</text>
</comment>
<dbReference type="EMBL" id="JADCKB010000032">
    <property type="protein sequence ID" value="MBE5041046.1"/>
    <property type="molecule type" value="Genomic_DNA"/>
</dbReference>
<dbReference type="Gene3D" id="2.60.120.380">
    <property type="match status" value="1"/>
</dbReference>
<evidence type="ECO:0000259" key="4">
    <source>
        <dbReference type="Pfam" id="PF25390"/>
    </source>
</evidence>
<evidence type="ECO:0000313" key="5">
    <source>
        <dbReference type="EMBL" id="MBE5041046.1"/>
    </source>
</evidence>
<keyword evidence="6" id="KW-1185">Reference proteome</keyword>
<dbReference type="PROSITE" id="PS00626">
    <property type="entry name" value="RCC1_2"/>
    <property type="match status" value="3"/>
</dbReference>
<protein>
    <recommendedName>
        <fullName evidence="4">RCC1-like domain-containing protein</fullName>
    </recommendedName>
</protein>
<dbReference type="InterPro" id="IPR058923">
    <property type="entry name" value="RCC1-like_dom"/>
</dbReference>
<dbReference type="PROSITE" id="PS50012">
    <property type="entry name" value="RCC1_3"/>
    <property type="match status" value="16"/>
</dbReference>
<dbReference type="Gene3D" id="2.130.10.30">
    <property type="entry name" value="Regulator of chromosome condensation 1/beta-lactamase-inhibitor protein II"/>
    <property type="match status" value="6"/>
</dbReference>
<feature type="domain" description="RCC1-like" evidence="4">
    <location>
        <begin position="84"/>
        <end position="339"/>
    </location>
</feature>
<name>A0A9D5M2Q4_9FIRM</name>
<dbReference type="PANTHER" id="PTHR45982:SF1">
    <property type="entry name" value="REGULATOR OF CHROMOSOME CONDENSATION"/>
    <property type="match status" value="1"/>
</dbReference>
<keyword evidence="1" id="KW-0344">Guanine-nucleotide releasing factor</keyword>
<evidence type="ECO:0000313" key="6">
    <source>
        <dbReference type="Proteomes" id="UP000806542"/>
    </source>
</evidence>
<accession>A0A9D5M2Q4</accession>
<feature type="signal peptide" evidence="3">
    <location>
        <begin position="1"/>
        <end position="23"/>
    </location>
</feature>